<dbReference type="InterPro" id="IPR035902">
    <property type="entry name" value="Nuc_phospho_transferase"/>
</dbReference>
<name>A0ABU1AGN8_9BACT</name>
<dbReference type="PROSITE" id="PS00647">
    <property type="entry name" value="THYMID_PHOSPHORYLASE"/>
    <property type="match status" value="1"/>
</dbReference>
<evidence type="ECO:0000256" key="1">
    <source>
        <dbReference type="ARBA" id="ARBA00011892"/>
    </source>
</evidence>
<dbReference type="InterPro" id="IPR017459">
    <property type="entry name" value="Glycosyl_Trfase_fam3_N_dom"/>
</dbReference>
<dbReference type="PANTHER" id="PTHR10515">
    <property type="entry name" value="THYMIDINE PHOSPHORYLASE"/>
    <property type="match status" value="1"/>
</dbReference>
<reference evidence="6 7" key="1">
    <citation type="submission" date="2023-04" db="EMBL/GenBank/DDBJ databases">
        <title>A novel bacteria isolated from coastal sediment.</title>
        <authorList>
            <person name="Liu X.-J."/>
            <person name="Du Z.-J."/>
        </authorList>
    </citation>
    <scope>NUCLEOTIDE SEQUENCE [LARGE SCALE GENOMIC DNA]</scope>
    <source>
        <strain evidence="6 7">SDUM461004</strain>
    </source>
</reference>
<dbReference type="RefSeq" id="WP_308983842.1">
    <property type="nucleotide sequence ID" value="NZ_JARXIC010000003.1"/>
</dbReference>
<dbReference type="SUPFAM" id="SSF54680">
    <property type="entry name" value="Pyrimidine nucleoside phosphorylase C-terminal domain"/>
    <property type="match status" value="1"/>
</dbReference>
<dbReference type="SUPFAM" id="SSF47648">
    <property type="entry name" value="Nucleoside phosphorylase/phosphoribosyltransferase N-terminal domain"/>
    <property type="match status" value="1"/>
</dbReference>
<dbReference type="Gene3D" id="3.40.1030.10">
    <property type="entry name" value="Nucleoside phosphorylase/phosphoribosyltransferase catalytic domain"/>
    <property type="match status" value="2"/>
</dbReference>
<keyword evidence="2 6" id="KW-0328">Glycosyltransferase</keyword>
<dbReference type="Pfam" id="PF07831">
    <property type="entry name" value="PYNP_C"/>
    <property type="match status" value="1"/>
</dbReference>
<organism evidence="6 7">
    <name type="scientific">Thalassobacterium sedimentorum</name>
    <dbReference type="NCBI Taxonomy" id="3041258"/>
    <lineage>
        <taxon>Bacteria</taxon>
        <taxon>Pseudomonadati</taxon>
        <taxon>Verrucomicrobiota</taxon>
        <taxon>Opitutia</taxon>
        <taxon>Puniceicoccales</taxon>
        <taxon>Coraliomargaritaceae</taxon>
        <taxon>Thalassobacterium</taxon>
    </lineage>
</organism>
<dbReference type="NCBIfam" id="NF004490">
    <property type="entry name" value="PRK05820.1"/>
    <property type="match status" value="1"/>
</dbReference>
<gene>
    <name evidence="6" type="ORF">QEH59_02805</name>
</gene>
<feature type="domain" description="Pyrimidine nucleoside phosphorylase C-terminal" evidence="5">
    <location>
        <begin position="277"/>
        <end position="351"/>
    </location>
</feature>
<evidence type="ECO:0000256" key="3">
    <source>
        <dbReference type="ARBA" id="ARBA00022679"/>
    </source>
</evidence>
<dbReference type="InterPro" id="IPR036566">
    <property type="entry name" value="PYNP-like_C_sf"/>
</dbReference>
<dbReference type="EC" id="2.4.2.4" evidence="1"/>
<dbReference type="InterPro" id="IPR000053">
    <property type="entry name" value="Thymidine/pyrmidine_PPase"/>
</dbReference>
<dbReference type="SMART" id="SM00941">
    <property type="entry name" value="PYNP_C"/>
    <property type="match status" value="1"/>
</dbReference>
<evidence type="ECO:0000256" key="4">
    <source>
        <dbReference type="ARBA" id="ARBA00048550"/>
    </source>
</evidence>
<evidence type="ECO:0000259" key="5">
    <source>
        <dbReference type="SMART" id="SM00941"/>
    </source>
</evidence>
<dbReference type="Gene3D" id="1.20.970.10">
    <property type="entry name" value="Transferase, Pyrimidine Nucleoside Phosphorylase, Chain C"/>
    <property type="match status" value="1"/>
</dbReference>
<dbReference type="Gene3D" id="3.90.1170.30">
    <property type="entry name" value="Pyrimidine nucleoside phosphorylase-like, C-terminal domain"/>
    <property type="match status" value="1"/>
</dbReference>
<comment type="caution">
    <text evidence="6">The sequence shown here is derived from an EMBL/GenBank/DDBJ whole genome shotgun (WGS) entry which is preliminary data.</text>
</comment>
<dbReference type="InterPro" id="IPR000312">
    <property type="entry name" value="Glycosyl_Trfase_fam3"/>
</dbReference>
<dbReference type="Pfam" id="PF02885">
    <property type="entry name" value="Glycos_trans_3N"/>
    <property type="match status" value="1"/>
</dbReference>
<evidence type="ECO:0000256" key="2">
    <source>
        <dbReference type="ARBA" id="ARBA00022676"/>
    </source>
</evidence>
<evidence type="ECO:0000313" key="6">
    <source>
        <dbReference type="EMBL" id="MDQ8193338.1"/>
    </source>
</evidence>
<accession>A0ABU1AGN8</accession>
<protein>
    <recommendedName>
        <fullName evidence="1">thymidine phosphorylase</fullName>
        <ecNumber evidence="1">2.4.2.4</ecNumber>
    </recommendedName>
</protein>
<evidence type="ECO:0000313" key="7">
    <source>
        <dbReference type="Proteomes" id="UP001243717"/>
    </source>
</evidence>
<comment type="catalytic activity">
    <reaction evidence="4">
        <text>thymidine + phosphate = 2-deoxy-alpha-D-ribose 1-phosphate + thymine</text>
        <dbReference type="Rhea" id="RHEA:16037"/>
        <dbReference type="ChEBI" id="CHEBI:17748"/>
        <dbReference type="ChEBI" id="CHEBI:17821"/>
        <dbReference type="ChEBI" id="CHEBI:43474"/>
        <dbReference type="ChEBI" id="CHEBI:57259"/>
        <dbReference type="EC" id="2.4.2.4"/>
    </reaction>
</comment>
<dbReference type="SUPFAM" id="SSF52418">
    <property type="entry name" value="Nucleoside phosphorylase/phosphoribosyltransferase catalytic domain"/>
    <property type="match status" value="1"/>
</dbReference>
<sequence length="370" mass="39724">MKILPQEIIARKRDGLAFSRAEVDAFVAGVVSGDFKDYQSSALLMAIVLQGMSPQETAWLTEAMMRSGRVVELPEVTRPKVDKHSTGGVGDKVSLILAPLVAACGLCVPMMSGRGLGHTGGTLDKLESIPGFHTQLSDAAYRRQLQAIHLAMIGQSADMVPADRKLYALRDVTATVESIPLICSSILSKKMAEGIDALMEVTYALCAEMLLLGGMCSTLDGAMCVLRSAIQSGAALEVFRQLVQAQGGDSRVIDDYSLLPQSEHCREISFEMETTMYVSALDARNFGEAVCLLGGGRTSTDSVINPAVGLELLKKVGDRVQPQEPVVRVYYQDLESCEAAESRLRAAVHFAKCAPQALPLVVQRIASTTS</sequence>
<keyword evidence="7" id="KW-1185">Reference proteome</keyword>
<dbReference type="InterPro" id="IPR036320">
    <property type="entry name" value="Glycosyl_Trfase_fam3_N_dom_sf"/>
</dbReference>
<dbReference type="PIRSF" id="PIRSF000478">
    <property type="entry name" value="TP_PyNP"/>
    <property type="match status" value="1"/>
</dbReference>
<dbReference type="PANTHER" id="PTHR10515:SF0">
    <property type="entry name" value="THYMIDINE PHOSPHORYLASE"/>
    <property type="match status" value="1"/>
</dbReference>
<dbReference type="Pfam" id="PF00591">
    <property type="entry name" value="Glycos_transf_3"/>
    <property type="match status" value="1"/>
</dbReference>
<dbReference type="InterPro" id="IPR013102">
    <property type="entry name" value="PYNP_C"/>
</dbReference>
<dbReference type="EMBL" id="JARXIC010000003">
    <property type="protein sequence ID" value="MDQ8193338.1"/>
    <property type="molecule type" value="Genomic_DNA"/>
</dbReference>
<dbReference type="InterPro" id="IPR017872">
    <property type="entry name" value="Pyrmidine_PPase_CS"/>
</dbReference>
<dbReference type="GO" id="GO:0009032">
    <property type="term" value="F:thymidine phosphorylase activity"/>
    <property type="evidence" value="ECO:0007669"/>
    <property type="project" value="UniProtKB-EC"/>
</dbReference>
<proteinExistence type="predicted"/>
<keyword evidence="3 6" id="KW-0808">Transferase</keyword>
<dbReference type="Proteomes" id="UP001243717">
    <property type="component" value="Unassembled WGS sequence"/>
</dbReference>